<evidence type="ECO:0000313" key="2">
    <source>
        <dbReference type="Proteomes" id="UP000828390"/>
    </source>
</evidence>
<comment type="caution">
    <text evidence="1">The sequence shown here is derived from an EMBL/GenBank/DDBJ whole genome shotgun (WGS) entry which is preliminary data.</text>
</comment>
<accession>A0A9D4C082</accession>
<reference evidence="1" key="2">
    <citation type="submission" date="2020-11" db="EMBL/GenBank/DDBJ databases">
        <authorList>
            <person name="McCartney M.A."/>
            <person name="Auch B."/>
            <person name="Kono T."/>
            <person name="Mallez S."/>
            <person name="Becker A."/>
            <person name="Gohl D.M."/>
            <person name="Silverstein K.A.T."/>
            <person name="Koren S."/>
            <person name="Bechman K.B."/>
            <person name="Herman A."/>
            <person name="Abrahante J.E."/>
            <person name="Garbe J."/>
        </authorList>
    </citation>
    <scope>NUCLEOTIDE SEQUENCE</scope>
    <source>
        <strain evidence="1">Duluth1</strain>
        <tissue evidence="1">Whole animal</tissue>
    </source>
</reference>
<dbReference type="AlphaFoldDB" id="A0A9D4C082"/>
<gene>
    <name evidence="1" type="ORF">DPMN_057583</name>
</gene>
<sequence length="111" mass="12121">MPGQQPISVWGTQDYHYMSSQYPALYPQPSSQTSNSYTIILDLNTGATRAMTPLARSSPSLTANRSQGYTAAATEKTTYSPNVSEHSHDHCRNHHLAIICCDPSGNSSTFI</sequence>
<dbReference type="EMBL" id="JAIWYP010000013">
    <property type="protein sequence ID" value="KAH3714881.1"/>
    <property type="molecule type" value="Genomic_DNA"/>
</dbReference>
<reference evidence="1" key="1">
    <citation type="journal article" date="2019" name="bioRxiv">
        <title>The Genome of the Zebra Mussel, Dreissena polymorpha: A Resource for Invasive Species Research.</title>
        <authorList>
            <person name="McCartney M.A."/>
            <person name="Auch B."/>
            <person name="Kono T."/>
            <person name="Mallez S."/>
            <person name="Zhang Y."/>
            <person name="Obille A."/>
            <person name="Becker A."/>
            <person name="Abrahante J.E."/>
            <person name="Garbe J."/>
            <person name="Badalamenti J.P."/>
            <person name="Herman A."/>
            <person name="Mangelson H."/>
            <person name="Liachko I."/>
            <person name="Sullivan S."/>
            <person name="Sone E.D."/>
            <person name="Koren S."/>
            <person name="Silverstein K.A.T."/>
            <person name="Beckman K.B."/>
            <person name="Gohl D.M."/>
        </authorList>
    </citation>
    <scope>NUCLEOTIDE SEQUENCE</scope>
    <source>
        <strain evidence="1">Duluth1</strain>
        <tissue evidence="1">Whole animal</tissue>
    </source>
</reference>
<organism evidence="1 2">
    <name type="scientific">Dreissena polymorpha</name>
    <name type="common">Zebra mussel</name>
    <name type="synonym">Mytilus polymorpha</name>
    <dbReference type="NCBI Taxonomy" id="45954"/>
    <lineage>
        <taxon>Eukaryota</taxon>
        <taxon>Metazoa</taxon>
        <taxon>Spiralia</taxon>
        <taxon>Lophotrochozoa</taxon>
        <taxon>Mollusca</taxon>
        <taxon>Bivalvia</taxon>
        <taxon>Autobranchia</taxon>
        <taxon>Heteroconchia</taxon>
        <taxon>Euheterodonta</taxon>
        <taxon>Imparidentia</taxon>
        <taxon>Neoheterodontei</taxon>
        <taxon>Myida</taxon>
        <taxon>Dreissenoidea</taxon>
        <taxon>Dreissenidae</taxon>
        <taxon>Dreissena</taxon>
    </lineage>
</organism>
<protein>
    <submittedName>
        <fullName evidence="1">Uncharacterized protein</fullName>
    </submittedName>
</protein>
<evidence type="ECO:0000313" key="1">
    <source>
        <dbReference type="EMBL" id="KAH3714881.1"/>
    </source>
</evidence>
<keyword evidence="2" id="KW-1185">Reference proteome</keyword>
<proteinExistence type="predicted"/>
<dbReference type="Proteomes" id="UP000828390">
    <property type="component" value="Unassembled WGS sequence"/>
</dbReference>
<name>A0A9D4C082_DREPO</name>